<reference evidence="3 4" key="1">
    <citation type="submission" date="2019-02" db="EMBL/GenBank/DDBJ databases">
        <title>Deep-cultivation of Planctomycetes and their phenomic and genomic characterization uncovers novel biology.</title>
        <authorList>
            <person name="Wiegand S."/>
            <person name="Jogler M."/>
            <person name="Boedeker C."/>
            <person name="Pinto D."/>
            <person name="Vollmers J."/>
            <person name="Rivas-Marin E."/>
            <person name="Kohn T."/>
            <person name="Peeters S.H."/>
            <person name="Heuer A."/>
            <person name="Rast P."/>
            <person name="Oberbeckmann S."/>
            <person name="Bunk B."/>
            <person name="Jeske O."/>
            <person name="Meyerdierks A."/>
            <person name="Storesund J.E."/>
            <person name="Kallscheuer N."/>
            <person name="Luecker S."/>
            <person name="Lage O.M."/>
            <person name="Pohl T."/>
            <person name="Merkel B.J."/>
            <person name="Hornburger P."/>
            <person name="Mueller R.-W."/>
            <person name="Bruemmer F."/>
            <person name="Labrenz M."/>
            <person name="Spormann A.M."/>
            <person name="Op Den Camp H."/>
            <person name="Overmann J."/>
            <person name="Amann R."/>
            <person name="Jetten M.S.M."/>
            <person name="Mascher T."/>
            <person name="Medema M.H."/>
            <person name="Devos D.P."/>
            <person name="Kaster A.-K."/>
            <person name="Ovreas L."/>
            <person name="Rohde M."/>
            <person name="Galperin M.Y."/>
            <person name="Jogler C."/>
        </authorList>
    </citation>
    <scope>NUCLEOTIDE SEQUENCE [LARGE SCALE GENOMIC DNA]</scope>
    <source>
        <strain evidence="3 4">CA13</strain>
    </source>
</reference>
<dbReference type="Proteomes" id="UP000315010">
    <property type="component" value="Unassembled WGS sequence"/>
</dbReference>
<comment type="caution">
    <text evidence="1">Lacks conserved residue(s) required for the propagation of feature annotation.</text>
</comment>
<accession>A0A5C5YPJ5</accession>
<dbReference type="GO" id="GO:0000160">
    <property type="term" value="P:phosphorelay signal transduction system"/>
    <property type="evidence" value="ECO:0007669"/>
    <property type="project" value="InterPro"/>
</dbReference>
<evidence type="ECO:0000313" key="3">
    <source>
        <dbReference type="EMBL" id="TWT76793.1"/>
    </source>
</evidence>
<dbReference type="Gene3D" id="3.40.50.2300">
    <property type="match status" value="1"/>
</dbReference>
<evidence type="ECO:0000256" key="1">
    <source>
        <dbReference type="PROSITE-ProRule" id="PRU00169"/>
    </source>
</evidence>
<dbReference type="AlphaFoldDB" id="A0A5C5YPJ5"/>
<evidence type="ECO:0000259" key="2">
    <source>
        <dbReference type="PROSITE" id="PS50110"/>
    </source>
</evidence>
<dbReference type="PROSITE" id="PS50110">
    <property type="entry name" value="RESPONSE_REGULATORY"/>
    <property type="match status" value="1"/>
</dbReference>
<dbReference type="RefSeq" id="WP_146404546.1">
    <property type="nucleotide sequence ID" value="NZ_SJPJ01000002.1"/>
</dbReference>
<name>A0A5C5YPJ5_9BACT</name>
<dbReference type="SUPFAM" id="SSF52172">
    <property type="entry name" value="CheY-like"/>
    <property type="match status" value="1"/>
</dbReference>
<protein>
    <submittedName>
        <fullName evidence="3">Response regulator protein TodT</fullName>
    </submittedName>
</protein>
<dbReference type="EMBL" id="SJPJ01000002">
    <property type="protein sequence ID" value="TWT76793.1"/>
    <property type="molecule type" value="Genomic_DNA"/>
</dbReference>
<dbReference type="InterPro" id="IPR001789">
    <property type="entry name" value="Sig_transdc_resp-reg_receiver"/>
</dbReference>
<organism evidence="3 4">
    <name type="scientific">Novipirellula herctigrandis</name>
    <dbReference type="NCBI Taxonomy" id="2527986"/>
    <lineage>
        <taxon>Bacteria</taxon>
        <taxon>Pseudomonadati</taxon>
        <taxon>Planctomycetota</taxon>
        <taxon>Planctomycetia</taxon>
        <taxon>Pirellulales</taxon>
        <taxon>Pirellulaceae</taxon>
        <taxon>Novipirellula</taxon>
    </lineage>
</organism>
<dbReference type="OrthoDB" id="9782655at2"/>
<feature type="domain" description="Response regulatory" evidence="2">
    <location>
        <begin position="7"/>
        <end position="122"/>
    </location>
</feature>
<keyword evidence="4" id="KW-1185">Reference proteome</keyword>
<gene>
    <name evidence="3" type="primary">todT_2</name>
    <name evidence="3" type="ORF">CA13_72920</name>
</gene>
<comment type="caution">
    <text evidence="3">The sequence shown here is derived from an EMBL/GenBank/DDBJ whole genome shotgun (WGS) entry which is preliminary data.</text>
</comment>
<dbReference type="InterPro" id="IPR011006">
    <property type="entry name" value="CheY-like_superfamily"/>
</dbReference>
<evidence type="ECO:0000313" key="4">
    <source>
        <dbReference type="Proteomes" id="UP000315010"/>
    </source>
</evidence>
<sequence length="141" mass="15348">MNRKGGRIAFVHQDASGGTSLVRIARAAKLQAELYASIEAFLAADDRADVECAVLHETQPDDIAFQALRESKGAYGKLLPVILLAGKDDAESRQRARDLGAAGFFREPADGEALLDAIRWLLCDSKTPEDPESKSLNRNHD</sequence>
<proteinExistence type="predicted"/>